<accession>A0A218VQC9</accession>
<gene>
    <name evidence="2" type="ORF">CDL15_Pgr000075</name>
</gene>
<reference evidence="3" key="1">
    <citation type="journal article" date="2017" name="Plant J.">
        <title>The pomegranate (Punica granatum L.) genome and the genomics of punicalagin biosynthesis.</title>
        <authorList>
            <person name="Qin G."/>
            <person name="Xu C."/>
            <person name="Ming R."/>
            <person name="Tang H."/>
            <person name="Guyot R."/>
            <person name="Kramer E.M."/>
            <person name="Hu Y."/>
            <person name="Yi X."/>
            <person name="Qi Y."/>
            <person name="Xu X."/>
            <person name="Gao Z."/>
            <person name="Pan H."/>
            <person name="Jian J."/>
            <person name="Tian Y."/>
            <person name="Yue Z."/>
            <person name="Xu Y."/>
        </authorList>
    </citation>
    <scope>NUCLEOTIDE SEQUENCE [LARGE SCALE GENOMIC DNA]</scope>
    <source>
        <strain evidence="3">cv. Dabenzi</strain>
    </source>
</reference>
<dbReference type="AlphaFoldDB" id="A0A218VQC9"/>
<proteinExistence type="predicted"/>
<dbReference type="Proteomes" id="UP000197138">
    <property type="component" value="Unassembled WGS sequence"/>
</dbReference>
<evidence type="ECO:0000313" key="3">
    <source>
        <dbReference type="Proteomes" id="UP000197138"/>
    </source>
</evidence>
<protein>
    <submittedName>
        <fullName evidence="2">Uncharacterized protein</fullName>
    </submittedName>
</protein>
<sequence>MYCLTINYDFSVTTQRLYWHKTISSACWRCISQEQPVVPPSRDRTQPTDCKLPATTPQQTPSTSRSLTILGT</sequence>
<organism evidence="2 3">
    <name type="scientific">Punica granatum</name>
    <name type="common">Pomegranate</name>
    <dbReference type="NCBI Taxonomy" id="22663"/>
    <lineage>
        <taxon>Eukaryota</taxon>
        <taxon>Viridiplantae</taxon>
        <taxon>Streptophyta</taxon>
        <taxon>Embryophyta</taxon>
        <taxon>Tracheophyta</taxon>
        <taxon>Spermatophyta</taxon>
        <taxon>Magnoliopsida</taxon>
        <taxon>eudicotyledons</taxon>
        <taxon>Gunneridae</taxon>
        <taxon>Pentapetalae</taxon>
        <taxon>rosids</taxon>
        <taxon>malvids</taxon>
        <taxon>Myrtales</taxon>
        <taxon>Lythraceae</taxon>
        <taxon>Punica</taxon>
    </lineage>
</organism>
<evidence type="ECO:0000313" key="2">
    <source>
        <dbReference type="EMBL" id="OWM62543.1"/>
    </source>
</evidence>
<name>A0A218VQC9_PUNGR</name>
<evidence type="ECO:0000256" key="1">
    <source>
        <dbReference type="SAM" id="MobiDB-lite"/>
    </source>
</evidence>
<feature type="region of interest" description="Disordered" evidence="1">
    <location>
        <begin position="37"/>
        <end position="72"/>
    </location>
</feature>
<comment type="caution">
    <text evidence="2">The sequence shown here is derived from an EMBL/GenBank/DDBJ whole genome shotgun (WGS) entry which is preliminary data.</text>
</comment>
<feature type="compositionally biased region" description="Low complexity" evidence="1">
    <location>
        <begin position="55"/>
        <end position="64"/>
    </location>
</feature>
<dbReference type="EMBL" id="MTKT01017369">
    <property type="protein sequence ID" value="OWM62543.1"/>
    <property type="molecule type" value="Genomic_DNA"/>
</dbReference>